<dbReference type="GO" id="GO:0003824">
    <property type="term" value="F:catalytic activity"/>
    <property type="evidence" value="ECO:0007669"/>
    <property type="project" value="InterPro"/>
</dbReference>
<accession>A0A2T5FYH8</accession>
<feature type="domain" description="FAD-binding PCMH-type" evidence="3">
    <location>
        <begin position="1"/>
        <end position="185"/>
    </location>
</feature>
<reference evidence="4 5" key="1">
    <citation type="submission" date="2017-09" db="EMBL/GenBank/DDBJ databases">
        <title>Sphingomonas panjinensis sp.nov., isolated from oil-contaminated soil.</title>
        <authorList>
            <person name="Wang L."/>
            <person name="Chen L."/>
        </authorList>
    </citation>
    <scope>NUCLEOTIDE SEQUENCE [LARGE SCALE GENOMIC DNA]</scope>
    <source>
        <strain evidence="4 5">FW-11</strain>
    </source>
</reference>
<dbReference type="OrthoDB" id="9811557at2"/>
<dbReference type="InterPro" id="IPR016169">
    <property type="entry name" value="FAD-bd_PCMH_sub2"/>
</dbReference>
<dbReference type="PROSITE" id="PS51387">
    <property type="entry name" value="FAD_PCMH"/>
    <property type="match status" value="1"/>
</dbReference>
<proteinExistence type="predicted"/>
<dbReference type="InterPro" id="IPR016164">
    <property type="entry name" value="FAD-linked_Oxase-like_C"/>
</dbReference>
<gene>
    <name evidence="4" type="ORF">CLG96_09125</name>
</gene>
<dbReference type="SUPFAM" id="SSF56176">
    <property type="entry name" value="FAD-binding/transporter-associated domain-like"/>
    <property type="match status" value="1"/>
</dbReference>
<dbReference type="EMBL" id="NWBU01000007">
    <property type="protein sequence ID" value="PTQ11581.1"/>
    <property type="molecule type" value="Genomic_DNA"/>
</dbReference>
<evidence type="ECO:0000313" key="5">
    <source>
        <dbReference type="Proteomes" id="UP000244162"/>
    </source>
</evidence>
<comment type="caution">
    <text evidence="4">The sequence shown here is derived from an EMBL/GenBank/DDBJ whole genome shotgun (WGS) entry which is preliminary data.</text>
</comment>
<dbReference type="PANTHER" id="PTHR11748:SF103">
    <property type="entry name" value="GLYCOLATE OXIDASE SUBUNIT GLCE"/>
    <property type="match status" value="1"/>
</dbReference>
<dbReference type="SUPFAM" id="SSF55103">
    <property type="entry name" value="FAD-linked oxidases, C-terminal domain"/>
    <property type="match status" value="1"/>
</dbReference>
<name>A0A2T5FYH8_9SPHN</name>
<dbReference type="Pfam" id="PF01565">
    <property type="entry name" value="FAD_binding_4"/>
    <property type="match status" value="1"/>
</dbReference>
<dbReference type="Gene3D" id="3.30.465.10">
    <property type="match status" value="1"/>
</dbReference>
<dbReference type="Proteomes" id="UP000244162">
    <property type="component" value="Unassembled WGS sequence"/>
</dbReference>
<keyword evidence="5" id="KW-1185">Reference proteome</keyword>
<dbReference type="InterPro" id="IPR036318">
    <property type="entry name" value="FAD-bd_PCMH-like_sf"/>
</dbReference>
<dbReference type="AlphaFoldDB" id="A0A2T5FYH8"/>
<dbReference type="RefSeq" id="WP_107967574.1">
    <property type="nucleotide sequence ID" value="NZ_NWBU01000007.1"/>
</dbReference>
<evidence type="ECO:0000256" key="2">
    <source>
        <dbReference type="ARBA" id="ARBA00022827"/>
    </source>
</evidence>
<dbReference type="GO" id="GO:0071949">
    <property type="term" value="F:FAD binding"/>
    <property type="evidence" value="ECO:0007669"/>
    <property type="project" value="InterPro"/>
</dbReference>
<protein>
    <submittedName>
        <fullName evidence="4">FAD-linked oxidase</fullName>
    </submittedName>
</protein>
<dbReference type="PANTHER" id="PTHR11748">
    <property type="entry name" value="D-LACTATE DEHYDROGENASE"/>
    <property type="match status" value="1"/>
</dbReference>
<evidence type="ECO:0000313" key="4">
    <source>
        <dbReference type="EMBL" id="PTQ11581.1"/>
    </source>
</evidence>
<keyword evidence="2" id="KW-0274">FAD</keyword>
<evidence type="ECO:0000256" key="1">
    <source>
        <dbReference type="ARBA" id="ARBA00022630"/>
    </source>
</evidence>
<evidence type="ECO:0000259" key="3">
    <source>
        <dbReference type="PROSITE" id="PS51387"/>
    </source>
</evidence>
<dbReference type="InterPro" id="IPR006094">
    <property type="entry name" value="Oxid_FAD_bind_N"/>
</dbReference>
<dbReference type="InterPro" id="IPR016166">
    <property type="entry name" value="FAD-bd_PCMH"/>
</dbReference>
<organism evidence="4 5">
    <name type="scientific">Sphingomonas oleivorans</name>
    <dbReference type="NCBI Taxonomy" id="1735121"/>
    <lineage>
        <taxon>Bacteria</taxon>
        <taxon>Pseudomonadati</taxon>
        <taxon>Pseudomonadota</taxon>
        <taxon>Alphaproteobacteria</taxon>
        <taxon>Sphingomonadales</taxon>
        <taxon>Sphingomonadaceae</taxon>
        <taxon>Sphingomonas</taxon>
    </lineage>
</organism>
<sequence>MADRNILLPVTVRDLADIVAETAAAGRRLEIRGGGSKAEIGALVRDAAILDLRAFAGVIDYDPAELVLTVGAGTPLAEVQALVAAERQMLAFEPFDHGPIFGRPAGAATIGGVVAAGVAGSNRLSMGAPRDHLLGFEAVSGRGEHFVAGGRVVKNVTGYDLPKLMAGSWGRLAAMTRLTLRLVPAGRTSATLILSGRSDAAAQAAMATAMRSTANVAAAAHLPAEVNAGRAVTAFRLHGFRPSVEARFAMLAGLLAAMGPVERLGEAEAGRLWRRLRDLSPLDDGQPLWRINVPPSGGCAVTSALAGQGARWLFDWAGGLVWLSFGGDAALVRRAAEAAGGHAMLVRAPAEHRALVPTLHPEAPGVAALSRRIRQAFDPAGVFETGRFPERPRAD</sequence>
<keyword evidence="1" id="KW-0285">Flavoprotein</keyword>